<accession>A0AAU9T5H1</accession>
<feature type="non-terminal residue" evidence="2">
    <location>
        <position position="791"/>
    </location>
</feature>
<dbReference type="InterPro" id="IPR019734">
    <property type="entry name" value="TPR_rpt"/>
</dbReference>
<evidence type="ECO:0000313" key="2">
    <source>
        <dbReference type="EMBL" id="CAH2079495.1"/>
    </source>
</evidence>
<evidence type="ECO:0000256" key="1">
    <source>
        <dbReference type="ARBA" id="ARBA00010080"/>
    </source>
</evidence>
<dbReference type="Pfam" id="PF13181">
    <property type="entry name" value="TPR_8"/>
    <property type="match status" value="1"/>
</dbReference>
<dbReference type="GO" id="GO:0006402">
    <property type="term" value="P:mRNA catabolic process"/>
    <property type="evidence" value="ECO:0007669"/>
    <property type="project" value="TreeGrafter"/>
</dbReference>
<dbReference type="AlphaFoldDB" id="A0AAU9T5H1"/>
<reference evidence="2 3" key="1">
    <citation type="submission" date="2022-03" db="EMBL/GenBank/DDBJ databases">
        <authorList>
            <person name="Nunn A."/>
            <person name="Chopra R."/>
            <person name="Nunn A."/>
            <person name="Contreras Garrido A."/>
        </authorList>
    </citation>
    <scope>NUCLEOTIDE SEQUENCE [LARGE SCALE GENOMIC DNA]</scope>
</reference>
<keyword evidence="3" id="KW-1185">Reference proteome</keyword>
<dbReference type="Gene3D" id="1.25.40.10">
    <property type="entry name" value="Tetratricopeptide repeat domain"/>
    <property type="match status" value="2"/>
</dbReference>
<dbReference type="PANTHER" id="PTHR12979:SF5">
    <property type="entry name" value="CCR4-NOT TRANSCRIPTION COMPLEX SUBUNIT 10"/>
    <property type="match status" value="1"/>
</dbReference>
<dbReference type="SUPFAM" id="SSF48452">
    <property type="entry name" value="TPR-like"/>
    <property type="match status" value="2"/>
</dbReference>
<dbReference type="GO" id="GO:0030014">
    <property type="term" value="C:CCR4-NOT complex"/>
    <property type="evidence" value="ECO:0007669"/>
    <property type="project" value="InterPro"/>
</dbReference>
<dbReference type="InterPro" id="IPR011990">
    <property type="entry name" value="TPR-like_helical_dom_sf"/>
</dbReference>
<sequence>ASSDAARDGSICEDAIVLSITSALAKDALSYFQSCKFHECIDILIQLKQKKHNDPKVLHNIAIAEYFRDACSNSMKLLEDLNSVKKQSEELACTVKEQVEAVNPGTNVCVSKDQFDSTVTSFNIVRIPMIFLVSAMPFAVVKAITWFHLHQYTKSLSILVPLFRNIEPLDETIALQICFLLLDIALACHDAVKFLAVFEYMDKAFGGGSGSHEEIGSTMQLSSNQVSKTSSLLSSAVVSDTLKSDLTAAESSLCEEDYENVLAEFEAEKRMKLVGHIPANNLLKALGERSVLTVDLKLELQLYKVRFLLLTRNLKLAKREVKHAMNIAQKRDSSMALLLKSQLEYAHGNHRKAIKLLLVSGIQKEARTSGIFNNNLGCIYYQLGKYQTASVLFSKALRSCSSLRKENPVKLFSLSQDQSLLITYNCGLLYLACGKPLLAAQCFQKASLVFCRQPLIWLRIAECCIMALQKGLLEEGNTSLDRSEIRLHVIGKGKWRQLMMEENGFVELAGSSQWPKLSLPLARVCISNGMYLLKESLLNDSKSDLESTLSLKINETKETSDHGEANTNSDLKEAKGGMNQDIIQNSLSAFKDIRSRENQLIQQALLANMAYVELELENPIKALSAANSLFQLPDCSKIYLFLGHIYAAEALCLLNRPVEAGSHLSAYLLGQDDFKLPFAQEDFDQWRMHASFDCEETSDPSTGNPRDFLKPEEARGALFANLAALLATQGHHDQAKPLITHALTVLPNNVQATVTAVYIDLMLGRSQDALARLKQCTRVSFVPGRLDVKAS</sequence>
<dbReference type="GO" id="GO:0017148">
    <property type="term" value="P:negative regulation of translation"/>
    <property type="evidence" value="ECO:0007669"/>
    <property type="project" value="TreeGrafter"/>
</dbReference>
<gene>
    <name evidence="2" type="ORF">TAV2_LOCUS23305</name>
</gene>
<dbReference type="SMART" id="SM00028">
    <property type="entry name" value="TPR"/>
    <property type="match status" value="3"/>
</dbReference>
<comment type="similarity">
    <text evidence="1">Belongs to the CNOT10 family.</text>
</comment>
<dbReference type="Proteomes" id="UP000836841">
    <property type="component" value="Chromosome 7"/>
</dbReference>
<dbReference type="EMBL" id="OU466863">
    <property type="protein sequence ID" value="CAH2079495.1"/>
    <property type="molecule type" value="Genomic_DNA"/>
</dbReference>
<name>A0AAU9T5H1_THLAR</name>
<evidence type="ECO:0000313" key="3">
    <source>
        <dbReference type="Proteomes" id="UP000836841"/>
    </source>
</evidence>
<protein>
    <recommendedName>
        <fullName evidence="4">CCR4-NOT transcription complex subunit 10</fullName>
    </recommendedName>
</protein>
<organism evidence="2 3">
    <name type="scientific">Thlaspi arvense</name>
    <name type="common">Field penny-cress</name>
    <dbReference type="NCBI Taxonomy" id="13288"/>
    <lineage>
        <taxon>Eukaryota</taxon>
        <taxon>Viridiplantae</taxon>
        <taxon>Streptophyta</taxon>
        <taxon>Embryophyta</taxon>
        <taxon>Tracheophyta</taxon>
        <taxon>Spermatophyta</taxon>
        <taxon>Magnoliopsida</taxon>
        <taxon>eudicotyledons</taxon>
        <taxon>Gunneridae</taxon>
        <taxon>Pentapetalae</taxon>
        <taxon>rosids</taxon>
        <taxon>malvids</taxon>
        <taxon>Brassicales</taxon>
        <taxon>Brassicaceae</taxon>
        <taxon>Thlaspideae</taxon>
        <taxon>Thlaspi</taxon>
    </lineage>
</organism>
<evidence type="ECO:0008006" key="4">
    <source>
        <dbReference type="Google" id="ProtNLM"/>
    </source>
</evidence>
<dbReference type="InterPro" id="IPR039740">
    <property type="entry name" value="CNOT10"/>
</dbReference>
<feature type="non-terminal residue" evidence="2">
    <location>
        <position position="1"/>
    </location>
</feature>
<dbReference type="FunFam" id="1.25.40.10:FF:001835">
    <property type="entry name" value="Predicted protein"/>
    <property type="match status" value="1"/>
</dbReference>
<dbReference type="PANTHER" id="PTHR12979">
    <property type="entry name" value="CCR4-NOT TRANSCRIPTION COMPLEX SUBUNIT 10"/>
    <property type="match status" value="1"/>
</dbReference>
<proteinExistence type="inferred from homology"/>